<evidence type="ECO:0000313" key="1">
    <source>
        <dbReference type="EMBL" id="OWK37698.1"/>
    </source>
</evidence>
<gene>
    <name evidence="1" type="ORF">FRUB_06818</name>
</gene>
<proteinExistence type="predicted"/>
<organism evidence="1 2">
    <name type="scientific">Fimbriiglobus ruber</name>
    <dbReference type="NCBI Taxonomy" id="1908690"/>
    <lineage>
        <taxon>Bacteria</taxon>
        <taxon>Pseudomonadati</taxon>
        <taxon>Planctomycetota</taxon>
        <taxon>Planctomycetia</taxon>
        <taxon>Gemmatales</taxon>
        <taxon>Gemmataceae</taxon>
        <taxon>Fimbriiglobus</taxon>
    </lineage>
</organism>
<dbReference type="EMBL" id="NIDE01000014">
    <property type="protein sequence ID" value="OWK37698.1"/>
    <property type="molecule type" value="Genomic_DNA"/>
</dbReference>
<evidence type="ECO:0000313" key="2">
    <source>
        <dbReference type="Proteomes" id="UP000214646"/>
    </source>
</evidence>
<reference evidence="2" key="1">
    <citation type="submission" date="2017-06" db="EMBL/GenBank/DDBJ databases">
        <title>Genome analysis of Fimbriiglobus ruber SP5, the first member of the order Planctomycetales with confirmed chitinolytic capability.</title>
        <authorList>
            <person name="Ravin N.V."/>
            <person name="Rakitin A.L."/>
            <person name="Ivanova A.A."/>
            <person name="Beletsky A.V."/>
            <person name="Kulichevskaya I.S."/>
            <person name="Mardanov A.V."/>
            <person name="Dedysh S.N."/>
        </authorList>
    </citation>
    <scope>NUCLEOTIDE SEQUENCE [LARGE SCALE GENOMIC DNA]</scope>
    <source>
        <strain evidence="2">SP5</strain>
    </source>
</reference>
<keyword evidence="2" id="KW-1185">Reference proteome</keyword>
<protein>
    <submittedName>
        <fullName evidence="1">Uncharacterized protein</fullName>
    </submittedName>
</protein>
<dbReference type="AlphaFoldDB" id="A0A225DGN5"/>
<name>A0A225DGN5_9BACT</name>
<dbReference type="Proteomes" id="UP000214646">
    <property type="component" value="Unassembled WGS sequence"/>
</dbReference>
<accession>A0A225DGN5</accession>
<sequence>MHGGLLSQQTGIAASIMWMDTAAAFRFRDSGGFIDRAHDTLSTLDLSPARQLIRVPRGRCCE</sequence>
<comment type="caution">
    <text evidence="1">The sequence shown here is derived from an EMBL/GenBank/DDBJ whole genome shotgun (WGS) entry which is preliminary data.</text>
</comment>